<evidence type="ECO:0000256" key="3">
    <source>
        <dbReference type="ARBA" id="ARBA00023315"/>
    </source>
</evidence>
<dbReference type="AlphaFoldDB" id="A0AAV3T3C3"/>
<dbReference type="SUPFAM" id="SSF110710">
    <property type="entry name" value="TTHA0583/YokD-like"/>
    <property type="match status" value="1"/>
</dbReference>
<keyword evidence="5" id="KW-1185">Reference proteome</keyword>
<organism evidence="4 5">
    <name type="scientific">Salarchaeum japonicum</name>
    <dbReference type="NCBI Taxonomy" id="555573"/>
    <lineage>
        <taxon>Archaea</taxon>
        <taxon>Methanobacteriati</taxon>
        <taxon>Methanobacteriota</taxon>
        <taxon>Stenosarchaea group</taxon>
        <taxon>Halobacteria</taxon>
        <taxon>Halobacteriales</taxon>
        <taxon>Halobacteriaceae</taxon>
    </lineage>
</organism>
<dbReference type="GO" id="GO:0046677">
    <property type="term" value="P:response to antibiotic"/>
    <property type="evidence" value="ECO:0007669"/>
    <property type="project" value="InterPro"/>
</dbReference>
<dbReference type="RefSeq" id="WP_227262172.1">
    <property type="nucleotide sequence ID" value="NZ_BAAADU010000002.1"/>
</dbReference>
<comment type="caution">
    <text evidence="4">The sequence shown here is derived from an EMBL/GenBank/DDBJ whole genome shotgun (WGS) entry which is preliminary data.</text>
</comment>
<evidence type="ECO:0000313" key="5">
    <source>
        <dbReference type="Proteomes" id="UP001500194"/>
    </source>
</evidence>
<proteinExistence type="inferred from homology"/>
<keyword evidence="2" id="KW-0808">Transferase</keyword>
<accession>A0AAV3T3C3</accession>
<dbReference type="PANTHER" id="PTHR11104">
    <property type="entry name" value="AMINOGLYCOSIDE N3-ACETYLTRANSFERASE"/>
    <property type="match status" value="1"/>
</dbReference>
<gene>
    <name evidence="4" type="primary">aacC</name>
    <name evidence="4" type="ORF">GCM10009019_25210</name>
</gene>
<keyword evidence="3" id="KW-0012">Acyltransferase</keyword>
<reference evidence="4 5" key="1">
    <citation type="journal article" date="2019" name="Int. J. Syst. Evol. Microbiol.">
        <title>The Global Catalogue of Microorganisms (GCM) 10K type strain sequencing project: providing services to taxonomists for standard genome sequencing and annotation.</title>
        <authorList>
            <consortium name="The Broad Institute Genomics Platform"/>
            <consortium name="The Broad Institute Genome Sequencing Center for Infectious Disease"/>
            <person name="Wu L."/>
            <person name="Ma J."/>
        </authorList>
    </citation>
    <scope>NUCLEOTIDE SEQUENCE [LARGE SCALE GENOMIC DNA]</scope>
    <source>
        <strain evidence="4 5">JCM 16327</strain>
    </source>
</reference>
<dbReference type="Pfam" id="PF02522">
    <property type="entry name" value="Antibiotic_NAT"/>
    <property type="match status" value="1"/>
</dbReference>
<evidence type="ECO:0000313" key="4">
    <source>
        <dbReference type="EMBL" id="GAA0659611.1"/>
    </source>
</evidence>
<dbReference type="GeneID" id="68572793"/>
<dbReference type="InterPro" id="IPR028345">
    <property type="entry name" value="Antibiotic_NAT-like"/>
</dbReference>
<dbReference type="EMBL" id="BAAADU010000002">
    <property type="protein sequence ID" value="GAA0659611.1"/>
    <property type="molecule type" value="Genomic_DNA"/>
</dbReference>
<dbReference type="PANTHER" id="PTHR11104:SF0">
    <property type="entry name" value="SPBETA PROPHAGE-DERIVED AMINOGLYCOSIDE N(3')-ACETYLTRANSFERASE-LIKE PROTEIN YOKD"/>
    <property type="match status" value="1"/>
</dbReference>
<dbReference type="GO" id="GO:0008080">
    <property type="term" value="F:N-acetyltransferase activity"/>
    <property type="evidence" value="ECO:0007669"/>
    <property type="project" value="InterPro"/>
</dbReference>
<protein>
    <submittedName>
        <fullName evidence="4">BA2930 family N-acetyltransferase</fullName>
    </submittedName>
</protein>
<dbReference type="InterPro" id="IPR003679">
    <property type="entry name" value="Amioglycoside_AcTrfase"/>
</dbReference>
<name>A0AAV3T3C3_9EURY</name>
<evidence type="ECO:0000256" key="1">
    <source>
        <dbReference type="ARBA" id="ARBA00006383"/>
    </source>
</evidence>
<comment type="similarity">
    <text evidence="1">Belongs to the antibiotic N-acetyltransferase family.</text>
</comment>
<sequence length="267" mass="28816">MSEGDAVEAVEEPVTPERLASDLRDLGVRGETVLVHSSMSSLGWVPGGPQGVVEALRDAVTEAGTIVVPTHTSHLCTPGVWENPPIPDDWLPAVRESMPAFRPDVTPSRGVGAVPECLRTHPDAVRSDHPQYSFAAWGADADAIVATHELDRGLGENSPLSAVYDRDGLVLILGTGHDTNTSLHLAETRADYERDETVEEGPMLVDGEHQWVEFADIERTTDDFDAVGAAFEDDVGVETGRVGAADAKLLDQRALVDYATEWFGRNR</sequence>
<dbReference type="Proteomes" id="UP001500194">
    <property type="component" value="Unassembled WGS sequence"/>
</dbReference>
<evidence type="ECO:0000256" key="2">
    <source>
        <dbReference type="ARBA" id="ARBA00022679"/>
    </source>
</evidence>